<protein>
    <submittedName>
        <fullName evidence="3">Uncharacterized protein</fullName>
    </submittedName>
</protein>
<dbReference type="EMBL" id="JARPUR010000001">
    <property type="protein sequence ID" value="KAK4883938.1"/>
    <property type="molecule type" value="Genomic_DNA"/>
</dbReference>
<organism evidence="3 4">
    <name type="scientific">Aquatica leii</name>
    <dbReference type="NCBI Taxonomy" id="1421715"/>
    <lineage>
        <taxon>Eukaryota</taxon>
        <taxon>Metazoa</taxon>
        <taxon>Ecdysozoa</taxon>
        <taxon>Arthropoda</taxon>
        <taxon>Hexapoda</taxon>
        <taxon>Insecta</taxon>
        <taxon>Pterygota</taxon>
        <taxon>Neoptera</taxon>
        <taxon>Endopterygota</taxon>
        <taxon>Coleoptera</taxon>
        <taxon>Polyphaga</taxon>
        <taxon>Elateriformia</taxon>
        <taxon>Elateroidea</taxon>
        <taxon>Lampyridae</taxon>
        <taxon>Luciolinae</taxon>
        <taxon>Aquatica</taxon>
    </lineage>
</organism>
<evidence type="ECO:0000313" key="3">
    <source>
        <dbReference type="EMBL" id="KAK4883938.1"/>
    </source>
</evidence>
<evidence type="ECO:0000313" key="4">
    <source>
        <dbReference type="Proteomes" id="UP001353858"/>
    </source>
</evidence>
<keyword evidence="2" id="KW-0472">Membrane</keyword>
<feature type="region of interest" description="Disordered" evidence="1">
    <location>
        <begin position="1"/>
        <end position="51"/>
    </location>
</feature>
<name>A0AAN7QLX3_9COLE</name>
<reference evidence="4" key="1">
    <citation type="submission" date="2023-01" db="EMBL/GenBank/DDBJ databases">
        <title>Key to firefly adult light organ development and bioluminescence: homeobox transcription factors regulate luciferase expression and transportation to peroxisome.</title>
        <authorList>
            <person name="Fu X."/>
        </authorList>
    </citation>
    <scope>NUCLEOTIDE SEQUENCE [LARGE SCALE GENOMIC DNA]</scope>
</reference>
<comment type="caution">
    <text evidence="3">The sequence shown here is derived from an EMBL/GenBank/DDBJ whole genome shotgun (WGS) entry which is preliminary data.</text>
</comment>
<accession>A0AAN7QLX3</accession>
<gene>
    <name evidence="3" type="ORF">RN001_000209</name>
</gene>
<evidence type="ECO:0000256" key="1">
    <source>
        <dbReference type="SAM" id="MobiDB-lite"/>
    </source>
</evidence>
<sequence length="393" mass="44872">MNIKAGKSVCGDQSMNTKETEECIVTDDDVSPREEPTTSRCSKKDDVFEDNSSEDIDFEELAREQEKENQFVNFLEGKSSQYTNAKFQNVVKERGRFVVFSYEGKFYPGEIVAFDEETVTINAMQKSLKMWKWPSKRDELTYQWSDVLGLVMYFGIIFAITLLSTVYSQMADIGLPPDLQHKLERFSIIYLEKCGRNLNENEGKNLNVALETVSKCISNQPQPARSSLEFCNLYGTQFVGCLRSFADAGKGCLDQDEKYLPNFILNGMSRVFENYCKKNSIDHIEILNKKCQTYLGKVVNSDFLTVCVPKLKIIANLDNRDYSLNRADVCSDLKTSQECLVNDLRTKCQLAQEDLDFVNSVFETYRSECNFANINIANFILLAALFLSSRLIN</sequence>
<keyword evidence="4" id="KW-1185">Reference proteome</keyword>
<proteinExistence type="predicted"/>
<evidence type="ECO:0000256" key="2">
    <source>
        <dbReference type="SAM" id="Phobius"/>
    </source>
</evidence>
<dbReference type="Proteomes" id="UP001353858">
    <property type="component" value="Unassembled WGS sequence"/>
</dbReference>
<feature type="transmembrane region" description="Helical" evidence="2">
    <location>
        <begin position="147"/>
        <end position="167"/>
    </location>
</feature>
<feature type="compositionally biased region" description="Basic and acidic residues" evidence="1">
    <location>
        <begin position="30"/>
        <end position="46"/>
    </location>
</feature>
<keyword evidence="2" id="KW-0812">Transmembrane</keyword>
<dbReference type="AlphaFoldDB" id="A0AAN7QLX3"/>
<keyword evidence="2" id="KW-1133">Transmembrane helix</keyword>